<name>A0ABQ2JUJ4_9SPHN</name>
<organism evidence="1 2">
    <name type="scientific">Novosphingobium indicum</name>
    <dbReference type="NCBI Taxonomy" id="462949"/>
    <lineage>
        <taxon>Bacteria</taxon>
        <taxon>Pseudomonadati</taxon>
        <taxon>Pseudomonadota</taxon>
        <taxon>Alphaproteobacteria</taxon>
        <taxon>Sphingomonadales</taxon>
        <taxon>Sphingomonadaceae</taxon>
        <taxon>Novosphingobium</taxon>
    </lineage>
</organism>
<dbReference type="RefSeq" id="WP_188821494.1">
    <property type="nucleotide sequence ID" value="NZ_BMLK01000018.1"/>
</dbReference>
<evidence type="ECO:0000313" key="2">
    <source>
        <dbReference type="Proteomes" id="UP000605099"/>
    </source>
</evidence>
<dbReference type="EMBL" id="BMLK01000018">
    <property type="protein sequence ID" value="GGN56492.1"/>
    <property type="molecule type" value="Genomic_DNA"/>
</dbReference>
<reference evidence="2" key="1">
    <citation type="journal article" date="2019" name="Int. J. Syst. Evol. Microbiol.">
        <title>The Global Catalogue of Microorganisms (GCM) 10K type strain sequencing project: providing services to taxonomists for standard genome sequencing and annotation.</title>
        <authorList>
            <consortium name="The Broad Institute Genomics Platform"/>
            <consortium name="The Broad Institute Genome Sequencing Center for Infectious Disease"/>
            <person name="Wu L."/>
            <person name="Ma J."/>
        </authorList>
    </citation>
    <scope>NUCLEOTIDE SEQUENCE [LARGE SCALE GENOMIC DNA]</scope>
    <source>
        <strain evidence="2">CGMCC 1.6784</strain>
    </source>
</reference>
<protein>
    <recommendedName>
        <fullName evidence="3">Thermostable hemolysin</fullName>
    </recommendedName>
</protein>
<comment type="caution">
    <text evidence="1">The sequence shown here is derived from an EMBL/GenBank/DDBJ whole genome shotgun (WGS) entry which is preliminary data.</text>
</comment>
<sequence length="181" mass="19521">MADSSEFELVRRRYMEAHGACPKPTFCTYTHVERAERPRAALGFHRAGAVPLYLERYLAAPVDAVVSATLGRKVARESIIEIGNLAADDAFAMIELWGSVANDLGAGCEIAVATLTAPLRAMFARIGVPLTVLAPATIDRADDPEQWGQYYASDPQVCAGVIAEGQRAIAAFMARRRKVAA</sequence>
<proteinExistence type="predicted"/>
<keyword evidence="2" id="KW-1185">Reference proteome</keyword>
<dbReference type="Pfam" id="PF12261">
    <property type="entry name" value="T_hemolysin"/>
    <property type="match status" value="1"/>
</dbReference>
<evidence type="ECO:0008006" key="3">
    <source>
        <dbReference type="Google" id="ProtNLM"/>
    </source>
</evidence>
<gene>
    <name evidence="1" type="ORF">GCM10011349_34170</name>
</gene>
<dbReference type="Proteomes" id="UP000605099">
    <property type="component" value="Unassembled WGS sequence"/>
</dbReference>
<evidence type="ECO:0000313" key="1">
    <source>
        <dbReference type="EMBL" id="GGN56492.1"/>
    </source>
</evidence>
<dbReference type="InterPro" id="IPR022050">
    <property type="entry name" value="T_hemolysin"/>
</dbReference>
<accession>A0ABQ2JUJ4</accession>